<dbReference type="PROSITE" id="PS50889">
    <property type="entry name" value="S4"/>
    <property type="match status" value="1"/>
</dbReference>
<feature type="domain" description="Pseudouridine synthase RsuA/RluA-like" evidence="6">
    <location>
        <begin position="92"/>
        <end position="245"/>
    </location>
</feature>
<dbReference type="InterPro" id="IPR006224">
    <property type="entry name" value="PsdUridine_synth_RluA-like_CS"/>
</dbReference>
<protein>
    <recommendedName>
        <fullName evidence="5">Pseudouridine synthase</fullName>
        <ecNumber evidence="5">5.4.99.-</ecNumber>
    </recommendedName>
</protein>
<dbReference type="InterPro" id="IPR020103">
    <property type="entry name" value="PsdUridine_synth_cat_dom_sf"/>
</dbReference>
<dbReference type="PROSITE" id="PS01129">
    <property type="entry name" value="PSI_RLU"/>
    <property type="match status" value="1"/>
</dbReference>
<keyword evidence="4" id="KW-0694">RNA-binding</keyword>
<accession>A0ABW2RLH5</accession>
<evidence type="ECO:0000313" key="7">
    <source>
        <dbReference type="EMBL" id="MFC7441883.1"/>
    </source>
</evidence>
<comment type="catalytic activity">
    <reaction evidence="1 5">
        <text>a uridine in RNA = a pseudouridine in RNA</text>
        <dbReference type="Rhea" id="RHEA:48348"/>
        <dbReference type="Rhea" id="RHEA-COMP:12068"/>
        <dbReference type="Rhea" id="RHEA-COMP:12069"/>
        <dbReference type="ChEBI" id="CHEBI:65314"/>
        <dbReference type="ChEBI" id="CHEBI:65315"/>
    </reaction>
</comment>
<evidence type="ECO:0000256" key="2">
    <source>
        <dbReference type="ARBA" id="ARBA00010876"/>
    </source>
</evidence>
<evidence type="ECO:0000259" key="6">
    <source>
        <dbReference type="Pfam" id="PF00849"/>
    </source>
</evidence>
<dbReference type="EMBL" id="JBHTBW010000040">
    <property type="protein sequence ID" value="MFC7441883.1"/>
    <property type="molecule type" value="Genomic_DNA"/>
</dbReference>
<dbReference type="Gene3D" id="3.30.2350.10">
    <property type="entry name" value="Pseudouridine synthase"/>
    <property type="match status" value="1"/>
</dbReference>
<gene>
    <name evidence="7" type="ORF">ACFQNG_12350</name>
</gene>
<dbReference type="PANTHER" id="PTHR21600">
    <property type="entry name" value="MITOCHONDRIAL RNA PSEUDOURIDINE SYNTHASE"/>
    <property type="match status" value="1"/>
</dbReference>
<dbReference type="RefSeq" id="WP_379865388.1">
    <property type="nucleotide sequence ID" value="NZ_JBHTBW010000040.1"/>
</dbReference>
<sequence>MEQENMTAFTHTVTPAEDGLMLHQVLRKQYRFSRRLMTRMKMNRLVTVNGEFIYFTARVKTGDEILIRMQTEETDHIPPQPIHFAVVHEDEDLIVIDKPPGLVVHPTRGYPDGTLANGLMHYWAERGEKHRMRPVTRLDRDTSGLLVVGKHAYAHAFLAEQMAEKRYERIYLACAHHPFVADRGTINKAIHIHPDQKVYRSVTDADEGYPAITHFEVMERFADATLVRLSLETGRTHQIRVHLSSIGHPIIGDEMYGTKEDRHLISRQALHATYLKLFHPRWKEWMAWESPLPEDMRQLVARLREEHE</sequence>
<evidence type="ECO:0000256" key="5">
    <source>
        <dbReference type="RuleBase" id="RU362028"/>
    </source>
</evidence>
<dbReference type="InterPro" id="IPR006225">
    <property type="entry name" value="PsdUridine_synth_RluC/D"/>
</dbReference>
<dbReference type="PANTHER" id="PTHR21600:SF44">
    <property type="entry name" value="RIBOSOMAL LARGE SUBUNIT PSEUDOURIDINE SYNTHASE D"/>
    <property type="match status" value="1"/>
</dbReference>
<evidence type="ECO:0000256" key="4">
    <source>
        <dbReference type="PROSITE-ProRule" id="PRU00182"/>
    </source>
</evidence>
<reference evidence="8" key="1">
    <citation type="journal article" date="2019" name="Int. J. Syst. Evol. Microbiol.">
        <title>The Global Catalogue of Microorganisms (GCM) 10K type strain sequencing project: providing services to taxonomists for standard genome sequencing and annotation.</title>
        <authorList>
            <consortium name="The Broad Institute Genomics Platform"/>
            <consortium name="The Broad Institute Genome Sequencing Center for Infectious Disease"/>
            <person name="Wu L."/>
            <person name="Ma J."/>
        </authorList>
    </citation>
    <scope>NUCLEOTIDE SEQUENCE [LARGE SCALE GENOMIC DNA]</scope>
    <source>
        <strain evidence="8">CGMCC 1.12942</strain>
    </source>
</reference>
<dbReference type="InterPro" id="IPR050188">
    <property type="entry name" value="RluA_PseudoU_synthase"/>
</dbReference>
<comment type="caution">
    <text evidence="7">The sequence shown here is derived from an EMBL/GenBank/DDBJ whole genome shotgun (WGS) entry which is preliminary data.</text>
</comment>
<dbReference type="InterPro" id="IPR006145">
    <property type="entry name" value="PsdUridine_synth_RsuA/RluA"/>
</dbReference>
<keyword evidence="8" id="KW-1185">Reference proteome</keyword>
<dbReference type="CDD" id="cd00165">
    <property type="entry name" value="S4"/>
    <property type="match status" value="1"/>
</dbReference>
<comment type="function">
    <text evidence="5">Responsible for synthesis of pseudouridine from uracil.</text>
</comment>
<comment type="similarity">
    <text evidence="2 5">Belongs to the pseudouridine synthase RluA family.</text>
</comment>
<keyword evidence="3 5" id="KW-0413">Isomerase</keyword>
<organism evidence="7 8">
    <name type="scientific">Laceyella putida</name>
    <dbReference type="NCBI Taxonomy" id="110101"/>
    <lineage>
        <taxon>Bacteria</taxon>
        <taxon>Bacillati</taxon>
        <taxon>Bacillota</taxon>
        <taxon>Bacilli</taxon>
        <taxon>Bacillales</taxon>
        <taxon>Thermoactinomycetaceae</taxon>
        <taxon>Laceyella</taxon>
    </lineage>
</organism>
<evidence type="ECO:0000313" key="8">
    <source>
        <dbReference type="Proteomes" id="UP001596500"/>
    </source>
</evidence>
<name>A0ABW2RLH5_9BACL</name>
<dbReference type="NCBIfam" id="TIGR00005">
    <property type="entry name" value="rluA_subfam"/>
    <property type="match status" value="1"/>
</dbReference>
<evidence type="ECO:0000256" key="1">
    <source>
        <dbReference type="ARBA" id="ARBA00000073"/>
    </source>
</evidence>
<dbReference type="CDD" id="cd02869">
    <property type="entry name" value="PseudoU_synth_RluA_like"/>
    <property type="match status" value="1"/>
</dbReference>
<dbReference type="SUPFAM" id="SSF55120">
    <property type="entry name" value="Pseudouridine synthase"/>
    <property type="match status" value="1"/>
</dbReference>
<evidence type="ECO:0000256" key="3">
    <source>
        <dbReference type="ARBA" id="ARBA00023235"/>
    </source>
</evidence>
<proteinExistence type="inferred from homology"/>
<dbReference type="GO" id="GO:0016853">
    <property type="term" value="F:isomerase activity"/>
    <property type="evidence" value="ECO:0007669"/>
    <property type="project" value="UniProtKB-KW"/>
</dbReference>
<dbReference type="Proteomes" id="UP001596500">
    <property type="component" value="Unassembled WGS sequence"/>
</dbReference>
<dbReference type="Pfam" id="PF00849">
    <property type="entry name" value="PseudoU_synth_2"/>
    <property type="match status" value="1"/>
</dbReference>
<dbReference type="EC" id="5.4.99.-" evidence="5"/>